<evidence type="ECO:0000256" key="2">
    <source>
        <dbReference type="ARBA" id="ARBA00022771"/>
    </source>
</evidence>
<sequence>MPHVEVLPNSATAAAPGWTYIVDTGYDPSRVAINPKDRKRAAARPRGPRGDNELSARQQTAIARRIAELERDNDPKQSILVPGKFIPKTPNAKRILQSQRQIKHWLDEEEAMLQQAPPPRATTTTSRTATKPPRKLSTLTSVPPTPSEATTPGPIPSGVATPIVMGGFGERAPQEDPTLSITSSMPPALDPKELEALLAAPPLSYAASHAAPPAPGGPPQRYFCDNCGYWGKIKCLKCGARVCGLECKDAHEATRCLKWA</sequence>
<keyword evidence="1" id="KW-0479">Metal-binding</keyword>
<evidence type="ECO:0000256" key="4">
    <source>
        <dbReference type="SAM" id="MobiDB-lite"/>
    </source>
</evidence>
<dbReference type="GO" id="GO:0006338">
    <property type="term" value="P:chromatin remodeling"/>
    <property type="evidence" value="ECO:0007669"/>
    <property type="project" value="InterPro"/>
</dbReference>
<dbReference type="InterPro" id="IPR039723">
    <property type="entry name" value="Vps71/ZNHIT1"/>
</dbReference>
<dbReference type="PANTHER" id="PTHR13093">
    <property type="entry name" value="ZINC FINGER HIT DOMAIN CONTAINING PROTEIN 1"/>
    <property type="match status" value="1"/>
</dbReference>
<feature type="compositionally biased region" description="Low complexity" evidence="4">
    <location>
        <begin position="121"/>
        <end position="131"/>
    </location>
</feature>
<dbReference type="AlphaFoldDB" id="A0A6A6DHM6"/>
<feature type="domain" description="HIT-type" evidence="5">
    <location>
        <begin position="220"/>
        <end position="248"/>
    </location>
</feature>
<proteinExistence type="predicted"/>
<keyword evidence="3" id="KW-0862">Zinc</keyword>
<dbReference type="Pfam" id="PF04438">
    <property type="entry name" value="zf-HIT"/>
    <property type="match status" value="1"/>
</dbReference>
<protein>
    <recommendedName>
        <fullName evidence="5">HIT-type domain-containing protein</fullName>
    </recommendedName>
</protein>
<feature type="compositionally biased region" description="Polar residues" evidence="4">
    <location>
        <begin position="137"/>
        <end position="150"/>
    </location>
</feature>
<dbReference type="GO" id="GO:0008270">
    <property type="term" value="F:zinc ion binding"/>
    <property type="evidence" value="ECO:0007669"/>
    <property type="project" value="UniProtKB-KW"/>
</dbReference>
<accession>A0A6A6DHM6</accession>
<organism evidence="6 7">
    <name type="scientific">Zopfia rhizophila CBS 207.26</name>
    <dbReference type="NCBI Taxonomy" id="1314779"/>
    <lineage>
        <taxon>Eukaryota</taxon>
        <taxon>Fungi</taxon>
        <taxon>Dikarya</taxon>
        <taxon>Ascomycota</taxon>
        <taxon>Pezizomycotina</taxon>
        <taxon>Dothideomycetes</taxon>
        <taxon>Dothideomycetes incertae sedis</taxon>
        <taxon>Zopfiaceae</taxon>
        <taxon>Zopfia</taxon>
    </lineage>
</organism>
<dbReference type="CDD" id="cd21437">
    <property type="entry name" value="zf-HIT_ZNHIT1_like"/>
    <property type="match status" value="1"/>
</dbReference>
<feature type="region of interest" description="Disordered" evidence="4">
    <location>
        <begin position="29"/>
        <end position="57"/>
    </location>
</feature>
<dbReference type="GO" id="GO:0005634">
    <property type="term" value="C:nucleus"/>
    <property type="evidence" value="ECO:0007669"/>
    <property type="project" value="UniProtKB-ARBA"/>
</dbReference>
<dbReference type="OrthoDB" id="74807at2759"/>
<evidence type="ECO:0000313" key="7">
    <source>
        <dbReference type="Proteomes" id="UP000800200"/>
    </source>
</evidence>
<evidence type="ECO:0000313" key="6">
    <source>
        <dbReference type="EMBL" id="KAF2177902.1"/>
    </source>
</evidence>
<reference evidence="6" key="1">
    <citation type="journal article" date="2020" name="Stud. Mycol.">
        <title>101 Dothideomycetes genomes: a test case for predicting lifestyles and emergence of pathogens.</title>
        <authorList>
            <person name="Haridas S."/>
            <person name="Albert R."/>
            <person name="Binder M."/>
            <person name="Bloem J."/>
            <person name="Labutti K."/>
            <person name="Salamov A."/>
            <person name="Andreopoulos B."/>
            <person name="Baker S."/>
            <person name="Barry K."/>
            <person name="Bills G."/>
            <person name="Bluhm B."/>
            <person name="Cannon C."/>
            <person name="Castanera R."/>
            <person name="Culley D."/>
            <person name="Daum C."/>
            <person name="Ezra D."/>
            <person name="Gonzalez J."/>
            <person name="Henrissat B."/>
            <person name="Kuo A."/>
            <person name="Liang C."/>
            <person name="Lipzen A."/>
            <person name="Lutzoni F."/>
            <person name="Magnuson J."/>
            <person name="Mondo S."/>
            <person name="Nolan M."/>
            <person name="Ohm R."/>
            <person name="Pangilinan J."/>
            <person name="Park H.-J."/>
            <person name="Ramirez L."/>
            <person name="Alfaro M."/>
            <person name="Sun H."/>
            <person name="Tritt A."/>
            <person name="Yoshinaga Y."/>
            <person name="Zwiers L.-H."/>
            <person name="Turgeon B."/>
            <person name="Goodwin S."/>
            <person name="Spatafora J."/>
            <person name="Crous P."/>
            <person name="Grigoriev I."/>
        </authorList>
    </citation>
    <scope>NUCLEOTIDE SEQUENCE</scope>
    <source>
        <strain evidence="6">CBS 207.26</strain>
    </source>
</reference>
<dbReference type="Proteomes" id="UP000800200">
    <property type="component" value="Unassembled WGS sequence"/>
</dbReference>
<evidence type="ECO:0000256" key="3">
    <source>
        <dbReference type="ARBA" id="ARBA00022833"/>
    </source>
</evidence>
<keyword evidence="7" id="KW-1185">Reference proteome</keyword>
<dbReference type="EMBL" id="ML994681">
    <property type="protein sequence ID" value="KAF2177902.1"/>
    <property type="molecule type" value="Genomic_DNA"/>
</dbReference>
<dbReference type="InterPro" id="IPR007529">
    <property type="entry name" value="Znf_HIT"/>
</dbReference>
<feature type="region of interest" description="Disordered" evidence="4">
    <location>
        <begin position="113"/>
        <end position="158"/>
    </location>
</feature>
<keyword evidence="2" id="KW-0863">Zinc-finger</keyword>
<feature type="compositionally biased region" description="Basic residues" evidence="4">
    <location>
        <begin position="37"/>
        <end position="47"/>
    </location>
</feature>
<name>A0A6A6DHM6_9PEZI</name>
<evidence type="ECO:0000259" key="5">
    <source>
        <dbReference type="Pfam" id="PF04438"/>
    </source>
</evidence>
<gene>
    <name evidence="6" type="ORF">K469DRAFT_696290</name>
</gene>
<evidence type="ECO:0000256" key="1">
    <source>
        <dbReference type="ARBA" id="ARBA00022723"/>
    </source>
</evidence>